<dbReference type="InterPro" id="IPR017946">
    <property type="entry name" value="PLC-like_Pdiesterase_TIM-brl"/>
</dbReference>
<evidence type="ECO:0000256" key="1">
    <source>
        <dbReference type="SAM" id="MobiDB-lite"/>
    </source>
</evidence>
<proteinExistence type="predicted"/>
<feature type="compositionally biased region" description="Pro residues" evidence="1">
    <location>
        <begin position="161"/>
        <end position="172"/>
    </location>
</feature>
<organism evidence="3 4">
    <name type="scientific">Luteibacter rhizovicinus</name>
    <dbReference type="NCBI Taxonomy" id="242606"/>
    <lineage>
        <taxon>Bacteria</taxon>
        <taxon>Pseudomonadati</taxon>
        <taxon>Pseudomonadota</taxon>
        <taxon>Gammaproteobacteria</taxon>
        <taxon>Lysobacterales</taxon>
        <taxon>Rhodanobacteraceae</taxon>
        <taxon>Luteibacter</taxon>
    </lineage>
</organism>
<sequence>MAIHRKDRHARKKGIALLLALASLHASAGDRPYVHDLDRRFDQYTWVTTHNSFNTRLSPVPNQSRDISQQLIDGVRGLSLDLHEFGLPAGTTFTLFDSPNGKRSDDYTTIRVLGDITNRSVVIPSFHTSYNDGNVSVDARYRNGLDGKISRVELTPATSQPTPPIIRLPPPGSRVEPGK</sequence>
<dbReference type="Proteomes" id="UP000295645">
    <property type="component" value="Unassembled WGS sequence"/>
</dbReference>
<comment type="caution">
    <text evidence="3">The sequence shown here is derived from an EMBL/GenBank/DDBJ whole genome shotgun (WGS) entry which is preliminary data.</text>
</comment>
<name>A0A4R3YT75_9GAMM</name>
<keyword evidence="4" id="KW-1185">Reference proteome</keyword>
<feature type="chain" id="PRO_5020519620" evidence="2">
    <location>
        <begin position="29"/>
        <end position="179"/>
    </location>
</feature>
<dbReference type="Gene3D" id="3.20.20.190">
    <property type="entry name" value="Phosphatidylinositol (PI) phosphodiesterase"/>
    <property type="match status" value="1"/>
</dbReference>
<dbReference type="SUPFAM" id="SSF51695">
    <property type="entry name" value="PLC-like phosphodiesterases"/>
    <property type="match status" value="1"/>
</dbReference>
<dbReference type="PANTHER" id="PTHR13593">
    <property type="match status" value="1"/>
</dbReference>
<feature type="signal peptide" evidence="2">
    <location>
        <begin position="1"/>
        <end position="28"/>
    </location>
</feature>
<dbReference type="GO" id="GO:0008081">
    <property type="term" value="F:phosphoric diester hydrolase activity"/>
    <property type="evidence" value="ECO:0007669"/>
    <property type="project" value="InterPro"/>
</dbReference>
<feature type="region of interest" description="Disordered" evidence="1">
    <location>
        <begin position="155"/>
        <end position="179"/>
    </location>
</feature>
<dbReference type="RefSeq" id="WP_132142416.1">
    <property type="nucleotide sequence ID" value="NZ_SMCS01000002.1"/>
</dbReference>
<evidence type="ECO:0000313" key="3">
    <source>
        <dbReference type="EMBL" id="TCV96215.1"/>
    </source>
</evidence>
<dbReference type="InterPro" id="IPR051057">
    <property type="entry name" value="PI-PLC_domain"/>
</dbReference>
<gene>
    <name evidence="3" type="ORF">EC912_102565</name>
</gene>
<dbReference type="AlphaFoldDB" id="A0A4R3YT75"/>
<protein>
    <submittedName>
        <fullName evidence="3">Uncharacterized protein</fullName>
    </submittedName>
</protein>
<reference evidence="3 4" key="1">
    <citation type="submission" date="2019-03" db="EMBL/GenBank/DDBJ databases">
        <title>Above-ground endophytic microbial communities from plants in different locations in the United States.</title>
        <authorList>
            <person name="Frank C."/>
        </authorList>
    </citation>
    <scope>NUCLEOTIDE SEQUENCE [LARGE SCALE GENOMIC DNA]</scope>
    <source>
        <strain evidence="3 4">LP_13_YM</strain>
    </source>
</reference>
<dbReference type="EMBL" id="SMCS01000002">
    <property type="protein sequence ID" value="TCV96215.1"/>
    <property type="molecule type" value="Genomic_DNA"/>
</dbReference>
<dbReference type="Pfam" id="PF26178">
    <property type="entry name" value="PI-PLC_cat"/>
    <property type="match status" value="1"/>
</dbReference>
<dbReference type="PANTHER" id="PTHR13593:SF89">
    <property type="entry name" value="PLC-LIKE PHOSPHODIESTERASES SUPERFAMILY PROTEIN"/>
    <property type="match status" value="1"/>
</dbReference>
<keyword evidence="2" id="KW-0732">Signal</keyword>
<evidence type="ECO:0000256" key="2">
    <source>
        <dbReference type="SAM" id="SignalP"/>
    </source>
</evidence>
<evidence type="ECO:0000313" key="4">
    <source>
        <dbReference type="Proteomes" id="UP000295645"/>
    </source>
</evidence>
<dbReference type="OrthoDB" id="6402666at2"/>
<dbReference type="GO" id="GO:0006629">
    <property type="term" value="P:lipid metabolic process"/>
    <property type="evidence" value="ECO:0007669"/>
    <property type="project" value="InterPro"/>
</dbReference>
<accession>A0A4R3YT75</accession>